<accession>E1SRF7</accession>
<protein>
    <recommendedName>
        <fullName evidence="3">NIPSNAP family containing protein</fullName>
    </recommendedName>
</protein>
<dbReference type="AlphaFoldDB" id="E1SRF7"/>
<organism evidence="1 2">
    <name type="scientific">Ferrimonas balearica (strain DSM 9799 / CCM 4581 / KCTC 23876 / PAT)</name>
    <dbReference type="NCBI Taxonomy" id="550540"/>
    <lineage>
        <taxon>Bacteria</taxon>
        <taxon>Pseudomonadati</taxon>
        <taxon>Pseudomonadota</taxon>
        <taxon>Gammaproteobacteria</taxon>
        <taxon>Alteromonadales</taxon>
        <taxon>Ferrimonadaceae</taxon>
        <taxon>Ferrimonas</taxon>
    </lineage>
</organism>
<dbReference type="HOGENOM" id="CLU_1085413_0_0_6"/>
<dbReference type="OrthoDB" id="1122871at2"/>
<gene>
    <name evidence="1" type="ordered locus">Fbal_1704</name>
</gene>
<reference evidence="1 2" key="1">
    <citation type="journal article" date="2010" name="Stand. Genomic Sci.">
        <title>Complete genome sequence of Ferrimonas balearica type strain (PAT).</title>
        <authorList>
            <person name="Nolan M."/>
            <person name="Sikorski J."/>
            <person name="Davenport K."/>
            <person name="Lucas S."/>
            <person name="Glavina Del Rio T."/>
            <person name="Tice H."/>
            <person name="Cheng J."/>
            <person name="Goodwin L."/>
            <person name="Pitluck S."/>
            <person name="Liolios K."/>
            <person name="Ivanova N."/>
            <person name="Mavromatis K."/>
            <person name="Ovchinnikova G."/>
            <person name="Pati A."/>
            <person name="Chen A."/>
            <person name="Palaniappan K."/>
            <person name="Land M."/>
            <person name="Hauser L."/>
            <person name="Chang Y."/>
            <person name="Jeffries C."/>
            <person name="Tapia R."/>
            <person name="Brettin T."/>
            <person name="Detter J."/>
            <person name="Han C."/>
            <person name="Yasawong M."/>
            <person name="Rohde M."/>
            <person name="Tindall B."/>
            <person name="Goker M."/>
            <person name="Woyke T."/>
            <person name="Bristow J."/>
            <person name="Eisen J."/>
            <person name="Markowitz V."/>
            <person name="Hugenholtz P."/>
            <person name="Kyrpides N."/>
            <person name="Klenk H."/>
            <person name="Lapidus A."/>
        </authorList>
    </citation>
    <scope>NUCLEOTIDE SEQUENCE [LARGE SCALE GENOMIC DNA]</scope>
    <source>
        <strain evidence="2">DSM 9799 / CCM 4581 / KCTC 23876 / PAT</strain>
    </source>
</reference>
<dbReference type="EMBL" id="CP002209">
    <property type="protein sequence ID" value="ADN75908.1"/>
    <property type="molecule type" value="Genomic_DNA"/>
</dbReference>
<dbReference type="RefSeq" id="WP_013345214.1">
    <property type="nucleotide sequence ID" value="NC_014541.1"/>
</dbReference>
<dbReference type="STRING" id="550540.Fbal_1704"/>
<dbReference type="eggNOG" id="ENOG502ZDZ1">
    <property type="taxonomic scope" value="Bacteria"/>
</dbReference>
<evidence type="ECO:0000313" key="2">
    <source>
        <dbReference type="Proteomes" id="UP000006683"/>
    </source>
</evidence>
<evidence type="ECO:0000313" key="1">
    <source>
        <dbReference type="EMBL" id="ADN75908.1"/>
    </source>
</evidence>
<dbReference type="Proteomes" id="UP000006683">
    <property type="component" value="Chromosome"/>
</dbReference>
<dbReference type="KEGG" id="fbl:Fbal_1704"/>
<proteinExistence type="predicted"/>
<dbReference type="GeneID" id="67181911"/>
<name>E1SRF7_FERBD</name>
<sequence>MARWILALWWLALLGLPVPAQAERILMDAFLVTPLPGQRGPLEQAIHEHLDFRLSKGETRPWLLYTPTLGKNIGRLMLFHCCVSWEELERYHAWEDDAETTAHWMNFVEPFIQRLDHYISEVDVNSSNWEGYGKPSPYLSVTELHLHAGHRDRAMKDVATISNHVKAMDWLPRWLWSWQLGGDPVLNLIIPQDRLSDMSVHVPGFEQALGEHLGDGRKARSLVEEWNVHFEESHFQLYRLLRTVEPGETEE</sequence>
<keyword evidence="2" id="KW-1185">Reference proteome</keyword>
<evidence type="ECO:0008006" key="3">
    <source>
        <dbReference type="Google" id="ProtNLM"/>
    </source>
</evidence>